<name>A0ACC6V401_9CREN</name>
<proteinExistence type="predicted"/>
<evidence type="ECO:0000313" key="1">
    <source>
        <dbReference type="EMBL" id="MFB6491380.1"/>
    </source>
</evidence>
<comment type="caution">
    <text evidence="1">The sequence shown here is derived from an EMBL/GenBank/DDBJ whole genome shotgun (WGS) entry which is preliminary data.</text>
</comment>
<reference evidence="1" key="1">
    <citation type="submission" date="2024-07" db="EMBL/GenBank/DDBJ databases">
        <title>Metagenome and Metagenome-Assembled Genomes of Archaea from a hot spring from the geothermal field of Los Azufres, Mexico.</title>
        <authorList>
            <person name="Marin-Paredes R."/>
            <person name="Martinez-Romero E."/>
            <person name="Servin-Garciduenas L.E."/>
        </authorList>
    </citation>
    <scope>NUCLEOTIDE SEQUENCE</scope>
</reference>
<accession>A0ACC6V401</accession>
<organism evidence="1 2">
    <name type="scientific">Thermoproteus sp. AZ2</name>
    <dbReference type="NCBI Taxonomy" id="1609232"/>
    <lineage>
        <taxon>Archaea</taxon>
        <taxon>Thermoproteota</taxon>
        <taxon>Thermoprotei</taxon>
        <taxon>Thermoproteales</taxon>
        <taxon>Thermoproteaceae</taxon>
        <taxon>Thermoproteus</taxon>
    </lineage>
</organism>
<evidence type="ECO:0000313" key="2">
    <source>
        <dbReference type="Proteomes" id="UP000033636"/>
    </source>
</evidence>
<protein>
    <submittedName>
        <fullName evidence="1">Alpha-mannosidase</fullName>
    </submittedName>
</protein>
<sequence length="956" mass="107247">MDLEPLRHRVFYVLAASHVGIRRLRWSAVSGDQASLELDAPENAYIFVKDRRGTAAVYLDGEPFYELDAAHVYFPALPGRHRYTLRLSPYADFGQRVGVSPGVPIMAVRDWAGYRLWIYAKTALELAEVVKDEELAGDLAEALDESLRGLFLGVTKDQIELALLIDGRYRDLLSYIPQSFDELSEGLGYREARPNFEEALKRLRGRLAELRAKYGKRGALAAVGHAHIDAAWLWPFEETRRKALRTFATVLTLMSKYDFKFIQSSALYYKWAEEGDLFARIKRAVDEGRWILAAGYVEPDTNLVSGESLARQMLYSQRYYLEKFGRYAEVLWLPDSFGFSGQLPQIARLSGIRLFATHKVAWNDTNRFPYNVFTWVGIDGSEVIAVAFGFGGGGYNADFSARSVYEQMMGWRDEEPMLYSFGFGDGGGGPTEEMLLRAEAVDEMPLLPRVVPFTADYKPRRRWRGEMYVEIHRGVYTSHSKMKRLHAEAERWLREAELWSALAGLRADLKPLWETLLKSQFHDVLPGSAIRDVYVEVYGELERVIDEAKRAAEAAASALAGAGDAHLAFNSLPWGRLEYVEVDGRLIPVRLPPLGYAVVKEADVGDEARASEAGGSIVLENKHLRLVIDKASGAFKSLFDKGAGREVLRGESNVFIAHENIPTWDAWDVEPGFEKGGVRAALIEAAVIERGPYRASAKLRFRLLSSEVEEEVRLYAGLRRIELVVKTNMRDRQRLLKLWFDFDVNTDKAVFEIPFGNAERPAVGNTSFDLARFESPFLRWLDVSEGGYGVAVMSSVKHGAFVREGKIGISMATTPVFPDPLAEAEPEEALVVLYPHIGDWRSADVPREAYSALYRPLVVKGKAGKASLGSLEGRGLILEALKRAEDGDGLVARIYEAHNSRGVGVFRLRGVEEAEAVDILERRLLKPVKASNGAVEFEYRPYEIITLKLKGKSFNP</sequence>
<dbReference type="Proteomes" id="UP000033636">
    <property type="component" value="Unassembled WGS sequence"/>
</dbReference>
<dbReference type="EMBL" id="JZWT02000031">
    <property type="protein sequence ID" value="MFB6491380.1"/>
    <property type="molecule type" value="Genomic_DNA"/>
</dbReference>
<gene>
    <name evidence="1" type="ORF">TU35_009145</name>
</gene>